<keyword evidence="4" id="KW-1185">Reference proteome</keyword>
<dbReference type="PANTHER" id="PTHR35149">
    <property type="entry name" value="SLL5132 PROTEIN"/>
    <property type="match status" value="1"/>
</dbReference>
<evidence type="ECO:0000259" key="2">
    <source>
        <dbReference type="Pfam" id="PF07510"/>
    </source>
</evidence>
<sequence>MILFQRIMSTSGFNLGADDYDISEVLEGSHQIRVPDYQREYSWGKDQWSELWDDVYALTRERDNHFLGSIVVIENKDDDLKALELVDGQQRLTTISIFLCAIRDRFEEDSEFEKLSELVDGFLQIQSRTTGERHQKLRLNKFHNGDFNRILKGNADLVSDSELKNAYEYYYSKLEKHDTEKVQDIYDALINSVYLVQIECGSEVSAFRLFESLNDKGLDLGAVDLVKNRLFMEANENSEIDADRVKHLWEEIMTVIRPELTQNYRFFSHYFMSISRPETKDNVSKNKLYDYVDELLNEGLAEEGLTVEEMLEDMLKKSRTYVDIFNCEVNENFRANKLQELNSKLESTQIKNDRIRTLLLKIINDYESADDVLEALNILEVLNTRDKIAGRDSNTSRDRFWSRTCSMMERGEDPNEYLRRMAEKRAPNDTIIMERVVSREFKNNDFTKYILDRIEEEHYMRTGGREKSVGDRSTVDIEHVAPQRVWTAEKYSPWKQYLNCSEEEFDEYKKRIGNLTLLQNRLNQTASDNPFEQKCNIYQNNTDFLMTQAIVEEYDEWGLEQIRDRSEKMAEIICKVWSMDNV</sequence>
<protein>
    <submittedName>
        <fullName evidence="3">DUF262 domain-containing protein</fullName>
    </submittedName>
</protein>
<dbReference type="PANTHER" id="PTHR35149:SF2">
    <property type="entry name" value="DUF262 DOMAIN-CONTAINING PROTEIN"/>
    <property type="match status" value="1"/>
</dbReference>
<dbReference type="EMBL" id="VTAW01000028">
    <property type="protein sequence ID" value="TYT60879.1"/>
    <property type="molecule type" value="Genomic_DNA"/>
</dbReference>
<reference evidence="3 4" key="1">
    <citation type="submission" date="2019-08" db="EMBL/GenBank/DDBJ databases">
        <title>Archaea genome.</title>
        <authorList>
            <person name="Kajale S."/>
            <person name="Shouche Y."/>
            <person name="Deshpande N."/>
            <person name="Sharma A."/>
        </authorList>
    </citation>
    <scope>NUCLEOTIDE SEQUENCE [LARGE SCALE GENOMIC DNA]</scope>
    <source>
        <strain evidence="3 4">ESP3B_9</strain>
    </source>
</reference>
<accession>A0A5D5AGF1</accession>
<dbReference type="Pfam" id="PF03235">
    <property type="entry name" value="GmrSD_N"/>
    <property type="match status" value="1"/>
</dbReference>
<dbReference type="Pfam" id="PF07510">
    <property type="entry name" value="GmrSD_C"/>
    <property type="match status" value="1"/>
</dbReference>
<evidence type="ECO:0000259" key="1">
    <source>
        <dbReference type="Pfam" id="PF03235"/>
    </source>
</evidence>
<evidence type="ECO:0000313" key="4">
    <source>
        <dbReference type="Proteomes" id="UP000324104"/>
    </source>
</evidence>
<gene>
    <name evidence="3" type="ORF">FYC77_16730</name>
</gene>
<evidence type="ECO:0000313" key="3">
    <source>
        <dbReference type="EMBL" id="TYT60879.1"/>
    </source>
</evidence>
<name>A0A5D5AGF1_9EURY</name>
<dbReference type="Proteomes" id="UP000324104">
    <property type="component" value="Unassembled WGS sequence"/>
</dbReference>
<feature type="domain" description="GmrSD restriction endonucleases N-terminal" evidence="1">
    <location>
        <begin position="22"/>
        <end position="231"/>
    </location>
</feature>
<organism evidence="3 4">
    <name type="scientific">Natrialba swarupiae</name>
    <dbReference type="NCBI Taxonomy" id="2448032"/>
    <lineage>
        <taxon>Archaea</taxon>
        <taxon>Methanobacteriati</taxon>
        <taxon>Methanobacteriota</taxon>
        <taxon>Stenosarchaea group</taxon>
        <taxon>Halobacteria</taxon>
        <taxon>Halobacteriales</taxon>
        <taxon>Natrialbaceae</taxon>
        <taxon>Natrialba</taxon>
    </lineage>
</organism>
<dbReference type="InterPro" id="IPR004919">
    <property type="entry name" value="GmrSD_N"/>
</dbReference>
<proteinExistence type="predicted"/>
<dbReference type="InterPro" id="IPR011089">
    <property type="entry name" value="GmrSD_C"/>
</dbReference>
<dbReference type="AlphaFoldDB" id="A0A5D5AGF1"/>
<feature type="domain" description="GmrSD restriction endonucleases C-terminal" evidence="2">
    <location>
        <begin position="436"/>
        <end position="571"/>
    </location>
</feature>
<comment type="caution">
    <text evidence="3">The sequence shown here is derived from an EMBL/GenBank/DDBJ whole genome shotgun (WGS) entry which is preliminary data.</text>
</comment>